<name>A0ABV6FZG1_9GAMM</name>
<dbReference type="RefSeq" id="WP_019951302.1">
    <property type="nucleotide sequence ID" value="NZ_JBHLVX010000005.1"/>
</dbReference>
<evidence type="ECO:0000256" key="5">
    <source>
        <dbReference type="SAM" id="MobiDB-lite"/>
    </source>
</evidence>
<dbReference type="EMBL" id="JBHLVX010000005">
    <property type="protein sequence ID" value="MFC0266638.1"/>
    <property type="molecule type" value="Genomic_DNA"/>
</dbReference>
<reference evidence="7 8" key="1">
    <citation type="submission" date="2024-09" db="EMBL/GenBank/DDBJ databases">
        <authorList>
            <person name="Sun Q."/>
            <person name="Mori K."/>
        </authorList>
    </citation>
    <scope>NUCLEOTIDE SEQUENCE [LARGE SCALE GENOMIC DNA]</scope>
    <source>
        <strain evidence="7 8">CCM 7415</strain>
    </source>
</reference>
<evidence type="ECO:0000313" key="8">
    <source>
        <dbReference type="Proteomes" id="UP001589814"/>
    </source>
</evidence>
<evidence type="ECO:0000256" key="3">
    <source>
        <dbReference type="ARBA" id="ARBA00022989"/>
    </source>
</evidence>
<dbReference type="InterPro" id="IPR019109">
    <property type="entry name" value="MamF_MmsF"/>
</dbReference>
<evidence type="ECO:0000256" key="4">
    <source>
        <dbReference type="ARBA" id="ARBA00023136"/>
    </source>
</evidence>
<organism evidence="7 8">
    <name type="scientific">Kushneria aurantia</name>
    <dbReference type="NCBI Taxonomy" id="504092"/>
    <lineage>
        <taxon>Bacteria</taxon>
        <taxon>Pseudomonadati</taxon>
        <taxon>Pseudomonadota</taxon>
        <taxon>Gammaproteobacteria</taxon>
        <taxon>Oceanospirillales</taxon>
        <taxon>Halomonadaceae</taxon>
        <taxon>Kushneria</taxon>
    </lineage>
</organism>
<feature type="transmembrane region" description="Helical" evidence="6">
    <location>
        <begin position="27"/>
        <end position="54"/>
    </location>
</feature>
<feature type="transmembrane region" description="Helical" evidence="6">
    <location>
        <begin position="74"/>
        <end position="105"/>
    </location>
</feature>
<dbReference type="Pfam" id="PF09685">
    <property type="entry name" value="MamF_MmsF"/>
    <property type="match status" value="1"/>
</dbReference>
<dbReference type="Proteomes" id="UP001589814">
    <property type="component" value="Unassembled WGS sequence"/>
</dbReference>
<gene>
    <name evidence="7" type="ORF">ACFFHW_01285</name>
</gene>
<keyword evidence="2 6" id="KW-0812">Transmembrane</keyword>
<feature type="region of interest" description="Disordered" evidence="5">
    <location>
        <begin position="1"/>
        <end position="21"/>
    </location>
</feature>
<proteinExistence type="predicted"/>
<keyword evidence="8" id="KW-1185">Reference proteome</keyword>
<comment type="subcellular location">
    <subcellularLocation>
        <location evidence="1">Membrane</location>
        <topology evidence="1">Multi-pass membrane protein</topology>
    </subcellularLocation>
</comment>
<accession>A0ABV6FZG1</accession>
<evidence type="ECO:0000313" key="7">
    <source>
        <dbReference type="EMBL" id="MFC0266638.1"/>
    </source>
</evidence>
<comment type="caution">
    <text evidence="7">The sequence shown here is derived from an EMBL/GenBank/DDBJ whole genome shotgun (WGS) entry which is preliminary data.</text>
</comment>
<evidence type="ECO:0000256" key="1">
    <source>
        <dbReference type="ARBA" id="ARBA00004141"/>
    </source>
</evidence>
<evidence type="ECO:0000256" key="6">
    <source>
        <dbReference type="SAM" id="Phobius"/>
    </source>
</evidence>
<protein>
    <submittedName>
        <fullName evidence="7">DUF4870 family protein</fullName>
    </submittedName>
</protein>
<sequence>MSSDSDVSPQPQPSGQPPQQVDTTMPLVVYGLYIAGFFTGGVTTIVGVIIAYVYQGKGPAWLDEHYRYQVRTFWIGFLYSVIALILIFVLIGFPLVVLLAVWIIVRCVIGFKALQEKTAPRNPGSWLW</sequence>
<evidence type="ECO:0000256" key="2">
    <source>
        <dbReference type="ARBA" id="ARBA00022692"/>
    </source>
</evidence>
<keyword evidence="3 6" id="KW-1133">Transmembrane helix</keyword>
<keyword evidence="4 6" id="KW-0472">Membrane</keyword>